<dbReference type="Proteomes" id="UP000279860">
    <property type="component" value="Unassembled WGS sequence"/>
</dbReference>
<dbReference type="Gene3D" id="3.55.50.30">
    <property type="match status" value="1"/>
</dbReference>
<reference evidence="1 2" key="1">
    <citation type="submission" date="2018-11" db="EMBL/GenBank/DDBJ databases">
        <title>Genomes From Bacteria Associated with the Canine Oral Cavity: a Test Case for Automated Genome-Based Taxonomic Assignment.</title>
        <authorList>
            <person name="Coil D.A."/>
            <person name="Jospin G."/>
            <person name="Darling A.E."/>
            <person name="Wallis C."/>
            <person name="Davis I.J."/>
            <person name="Harris S."/>
            <person name="Eisen J.A."/>
            <person name="Holcombe L.J."/>
            <person name="O'Flynn C."/>
        </authorList>
    </citation>
    <scope>NUCLEOTIDE SEQUENCE [LARGE SCALE GENOMIC DNA]</scope>
    <source>
        <strain evidence="1 2">OH1426_COT-023</strain>
    </source>
</reference>
<proteinExistence type="predicted"/>
<name>A0A3P1YEP0_TANFO</name>
<comment type="caution">
    <text evidence="1">The sequence shown here is derived from an EMBL/GenBank/DDBJ whole genome shotgun (WGS) entry which is preliminary data.</text>
</comment>
<gene>
    <name evidence="1" type="ORF">EII41_13860</name>
</gene>
<protein>
    <recommendedName>
        <fullName evidence="3">Secretin and TonB N terminus short domain protein</fullName>
    </recommendedName>
</protein>
<evidence type="ECO:0000313" key="2">
    <source>
        <dbReference type="Proteomes" id="UP000279860"/>
    </source>
</evidence>
<dbReference type="EMBL" id="RQYN01000179">
    <property type="protein sequence ID" value="RRD68887.1"/>
    <property type="molecule type" value="Genomic_DNA"/>
</dbReference>
<feature type="non-terminal residue" evidence="1">
    <location>
        <position position="94"/>
    </location>
</feature>
<sequence>MLLALMLCTSGILSASPLQVQRMSVKLENATLQELFNLIEEKFDYSFLIRNNDIDLSERITIDVADQSVETILTDALKKQGAAFTVNNQRIMVY</sequence>
<evidence type="ECO:0000313" key="1">
    <source>
        <dbReference type="EMBL" id="RRD68887.1"/>
    </source>
</evidence>
<organism evidence="1 2">
    <name type="scientific">Tannerella forsythia</name>
    <name type="common">Bacteroides forsythus</name>
    <dbReference type="NCBI Taxonomy" id="28112"/>
    <lineage>
        <taxon>Bacteria</taxon>
        <taxon>Pseudomonadati</taxon>
        <taxon>Bacteroidota</taxon>
        <taxon>Bacteroidia</taxon>
        <taxon>Bacteroidales</taxon>
        <taxon>Tannerellaceae</taxon>
        <taxon>Tannerella</taxon>
    </lineage>
</organism>
<evidence type="ECO:0008006" key="3">
    <source>
        <dbReference type="Google" id="ProtNLM"/>
    </source>
</evidence>
<dbReference type="AlphaFoldDB" id="A0A3P1YEP0"/>
<accession>A0A3P1YEP0</accession>